<evidence type="ECO:0000256" key="11">
    <source>
        <dbReference type="SAM" id="MobiDB-lite"/>
    </source>
</evidence>
<evidence type="ECO:0000256" key="5">
    <source>
        <dbReference type="ARBA" id="ARBA00022927"/>
    </source>
</evidence>
<evidence type="ECO:0000313" key="12">
    <source>
        <dbReference type="EMBL" id="WAQ92917.1"/>
    </source>
</evidence>
<proteinExistence type="inferred from homology"/>
<comment type="similarity">
    <text evidence="2">Belongs to the GLE1 family.</text>
</comment>
<keyword evidence="5" id="KW-0653">Protein transport</keyword>
<dbReference type="PANTHER" id="PTHR12960">
    <property type="entry name" value="GLE-1-RELATED"/>
    <property type="match status" value="1"/>
</dbReference>
<evidence type="ECO:0000256" key="7">
    <source>
        <dbReference type="ARBA" id="ARBA00023132"/>
    </source>
</evidence>
<dbReference type="Gene3D" id="1.25.40.510">
    <property type="entry name" value="GLE1-like"/>
    <property type="match status" value="1"/>
</dbReference>
<comment type="subcellular location">
    <subcellularLocation>
        <location evidence="1">Nucleus</location>
        <location evidence="1">Nuclear pore complex</location>
    </subcellularLocation>
</comment>
<keyword evidence="7" id="KW-0906">Nuclear pore complex</keyword>
<evidence type="ECO:0000256" key="10">
    <source>
        <dbReference type="ARBA" id="ARBA00029983"/>
    </source>
</evidence>
<feature type="compositionally biased region" description="Basic and acidic residues" evidence="11">
    <location>
        <begin position="251"/>
        <end position="278"/>
    </location>
</feature>
<dbReference type="InterPro" id="IPR012476">
    <property type="entry name" value="GLE1"/>
</dbReference>
<evidence type="ECO:0000256" key="4">
    <source>
        <dbReference type="ARBA" id="ARBA00022816"/>
    </source>
</evidence>
<dbReference type="Pfam" id="PF07817">
    <property type="entry name" value="GLE1"/>
    <property type="match status" value="1"/>
</dbReference>
<evidence type="ECO:0000256" key="8">
    <source>
        <dbReference type="ARBA" id="ARBA00023242"/>
    </source>
</evidence>
<dbReference type="GeneID" id="77805406"/>
<dbReference type="EMBL" id="CP110437">
    <property type="protein sequence ID" value="WAQ92917.1"/>
    <property type="molecule type" value="Genomic_DNA"/>
</dbReference>
<keyword evidence="8" id="KW-0539">Nucleus</keyword>
<keyword evidence="13" id="KW-1185">Reference proteome</keyword>
<dbReference type="Proteomes" id="UP001164743">
    <property type="component" value="Chromosome 17A"/>
</dbReference>
<evidence type="ECO:0000256" key="2">
    <source>
        <dbReference type="ARBA" id="ARBA00011056"/>
    </source>
</evidence>
<keyword evidence="3" id="KW-0813">Transport</keyword>
<keyword evidence="4" id="KW-0509">mRNA transport</keyword>
<keyword evidence="6" id="KW-0811">Translocation</keyword>
<feature type="compositionally biased region" description="Basic and acidic residues" evidence="11">
    <location>
        <begin position="1"/>
        <end position="12"/>
    </location>
</feature>
<feature type="region of interest" description="Disordered" evidence="11">
    <location>
        <begin position="251"/>
        <end position="280"/>
    </location>
</feature>
<dbReference type="InterPro" id="IPR038506">
    <property type="entry name" value="GLE1-like_sf"/>
</dbReference>
<evidence type="ECO:0000256" key="1">
    <source>
        <dbReference type="ARBA" id="ARBA00004567"/>
    </source>
</evidence>
<organism evidence="12 13">
    <name type="scientific">Puccinia triticina</name>
    <dbReference type="NCBI Taxonomy" id="208348"/>
    <lineage>
        <taxon>Eukaryota</taxon>
        <taxon>Fungi</taxon>
        <taxon>Dikarya</taxon>
        <taxon>Basidiomycota</taxon>
        <taxon>Pucciniomycotina</taxon>
        <taxon>Pucciniomycetes</taxon>
        <taxon>Pucciniales</taxon>
        <taxon>Pucciniaceae</taxon>
        <taxon>Puccinia</taxon>
    </lineage>
</organism>
<dbReference type="PANTHER" id="PTHR12960:SF0">
    <property type="entry name" value="MRNA EXPORT FACTOR GLE1"/>
    <property type="match status" value="1"/>
</dbReference>
<feature type="region of interest" description="Disordered" evidence="11">
    <location>
        <begin position="61"/>
        <end position="88"/>
    </location>
</feature>
<evidence type="ECO:0000256" key="6">
    <source>
        <dbReference type="ARBA" id="ARBA00023010"/>
    </source>
</evidence>
<name>A0ABY7D8C8_9BASI</name>
<evidence type="ECO:0000256" key="9">
    <source>
        <dbReference type="ARBA" id="ARBA00026227"/>
    </source>
</evidence>
<accession>A0ABY7D8C8</accession>
<protein>
    <recommendedName>
        <fullName evidence="9">mRNA export factor GLE1</fullName>
    </recommendedName>
    <alternativeName>
        <fullName evidence="10">Nucleoporin GLE1</fullName>
    </alternativeName>
</protein>
<evidence type="ECO:0000256" key="3">
    <source>
        <dbReference type="ARBA" id="ARBA00022448"/>
    </source>
</evidence>
<sequence>MAPKNRWVERTDGLCGYNSGNVGLPVPTSDTTPSPFALVPPDLKSSTSGFPISRSSLRIRLDEHPCFSSDDGDEEDEQPDSEEEQWPITRCDPREAKKALDSFNVPHLVPDDDPVLIWEQQERQSTYQLSIQNATARRRHFEGIHVRTLAQAHENNEQQHKQQMNELSEVLARIGLDKEREMRLVAQEFEKRERERARVFEALISKAEKLEQEELLRLNRIRQEEAARKAELERQELVKQQQLEVRKLKEAETKRQQEQEHKDTLERQKKEAEERKISEAQASSIKTVRDDYEKWYTTIQQFKTAVLPTVSASESFKTLCRQAKRRITPKVGQLTNGSRQIEKVILEVGGVLNETRKHDESVFLWACNHLAKAVIRQAETEVTAKLSTVYPLARLVVGLMMIGYPEVGTILMGRLVKKCYLVAAYRPLPSEGQSETDYRKQLGYLPESSNREESRVQYNNRMAGLVALFAAIKQTDPSDVVPSLKNVPKQEQINRIPPELRLDSSWKWLANVLKPPLIGLTVTPRVLASFLEVAGERLFQVYGIQFVKLLKAVLHHGILTPHPTLRFNWNDIDCKPSIFQLQGLIEDFLNKGKLSPDPNLNPTGRFYQLTHD</sequence>
<dbReference type="RefSeq" id="XP_053028472.1">
    <property type="nucleotide sequence ID" value="XM_053164511.1"/>
</dbReference>
<evidence type="ECO:0000313" key="13">
    <source>
        <dbReference type="Proteomes" id="UP001164743"/>
    </source>
</evidence>
<gene>
    <name evidence="12" type="ORF">PtA15_17A399</name>
</gene>
<reference evidence="12" key="1">
    <citation type="submission" date="2022-10" db="EMBL/GenBank/DDBJ databases">
        <title>Puccinia triticina Genome sequencing and assembly.</title>
        <authorList>
            <person name="Li C."/>
        </authorList>
    </citation>
    <scope>NUCLEOTIDE SEQUENCE</scope>
    <source>
        <strain evidence="12">Pt15</strain>
    </source>
</reference>
<feature type="compositionally biased region" description="Acidic residues" evidence="11">
    <location>
        <begin position="70"/>
        <end position="85"/>
    </location>
</feature>
<feature type="region of interest" description="Disordered" evidence="11">
    <location>
        <begin position="1"/>
        <end position="35"/>
    </location>
</feature>